<comment type="cofactor">
    <cofactor evidence="2">
        <name>Zn(2+)</name>
        <dbReference type="ChEBI" id="CHEBI:29105"/>
    </cofactor>
</comment>
<evidence type="ECO:0000256" key="5">
    <source>
        <dbReference type="ARBA" id="ARBA00022438"/>
    </source>
</evidence>
<keyword evidence="10 14" id="KW-0732">Signal</keyword>
<proteinExistence type="inferred from homology"/>
<gene>
    <name evidence="20" type="ORF">N8I77_007708</name>
</gene>
<keyword evidence="9 14" id="KW-0479">Metal-binding</keyword>
<dbReference type="EC" id="3.4.-.-" evidence="14"/>
<dbReference type="CDD" id="cd02130">
    <property type="entry name" value="PA_ScAPY_like"/>
    <property type="match status" value="1"/>
</dbReference>
<dbReference type="Gene3D" id="3.50.30.30">
    <property type="match status" value="1"/>
</dbReference>
<dbReference type="SUPFAM" id="SSF52025">
    <property type="entry name" value="PA domain"/>
    <property type="match status" value="1"/>
</dbReference>
<dbReference type="InterPro" id="IPR001279">
    <property type="entry name" value="Metallo-B-lactamas"/>
</dbReference>
<comment type="similarity">
    <text evidence="3">Belongs to the peptidase M28 family. M28A subfamily.</text>
</comment>
<evidence type="ECO:0000313" key="21">
    <source>
        <dbReference type="Proteomes" id="UP001265746"/>
    </source>
</evidence>
<dbReference type="Gene3D" id="3.60.15.10">
    <property type="entry name" value="Ribonuclease Z/Hydroxyacylglutathione hydrolase-like"/>
    <property type="match status" value="2"/>
</dbReference>
<feature type="signal peptide" evidence="14">
    <location>
        <begin position="1"/>
        <end position="17"/>
    </location>
</feature>
<evidence type="ECO:0000256" key="1">
    <source>
        <dbReference type="ARBA" id="ARBA00000402"/>
    </source>
</evidence>
<feature type="domain" description="Metallo-beta-lactamase" evidence="18">
    <location>
        <begin position="1163"/>
        <end position="1372"/>
    </location>
</feature>
<dbReference type="InterPro" id="IPR046450">
    <property type="entry name" value="PA_dom_sf"/>
</dbReference>
<dbReference type="Pfam" id="PF12706">
    <property type="entry name" value="Lactamase_B_2"/>
    <property type="match status" value="1"/>
</dbReference>
<evidence type="ECO:0000256" key="10">
    <source>
        <dbReference type="ARBA" id="ARBA00022729"/>
    </source>
</evidence>
<keyword evidence="13 14" id="KW-0862">Zinc</keyword>
<evidence type="ECO:0000256" key="2">
    <source>
        <dbReference type="ARBA" id="ARBA00001947"/>
    </source>
</evidence>
<evidence type="ECO:0000256" key="11">
    <source>
        <dbReference type="ARBA" id="ARBA00022759"/>
    </source>
</evidence>
<dbReference type="InterPro" id="IPR027794">
    <property type="entry name" value="tRNase_Z_dom"/>
</dbReference>
<dbReference type="GO" id="GO:0005739">
    <property type="term" value="C:mitochondrion"/>
    <property type="evidence" value="ECO:0007669"/>
    <property type="project" value="TreeGrafter"/>
</dbReference>
<evidence type="ECO:0000256" key="4">
    <source>
        <dbReference type="ARBA" id="ARBA00007823"/>
    </source>
</evidence>
<feature type="chain" id="PRO_5041779353" description="Peptide hydrolase" evidence="14">
    <location>
        <begin position="18"/>
        <end position="1436"/>
    </location>
</feature>
<dbReference type="GO" id="GO:0042781">
    <property type="term" value="F:3'-tRNA processing endoribonuclease activity"/>
    <property type="evidence" value="ECO:0007669"/>
    <property type="project" value="UniProtKB-EC"/>
</dbReference>
<keyword evidence="11" id="KW-0255">Endonuclease</keyword>
<evidence type="ECO:0000256" key="6">
    <source>
        <dbReference type="ARBA" id="ARBA00022670"/>
    </source>
</evidence>
<feature type="compositionally biased region" description="Basic and acidic residues" evidence="15">
    <location>
        <begin position="484"/>
        <end position="494"/>
    </location>
</feature>
<dbReference type="EMBL" id="JAUJFL010000004">
    <property type="protein sequence ID" value="KAK2604808.1"/>
    <property type="molecule type" value="Genomic_DNA"/>
</dbReference>
<dbReference type="SUPFAM" id="SSF53187">
    <property type="entry name" value="Zn-dependent exopeptidases"/>
    <property type="match status" value="1"/>
</dbReference>
<comment type="catalytic activity">
    <reaction evidence="1">
        <text>Endonucleolytic cleavage of RNA, removing extra 3' nucleotides from tRNA precursor, generating 3' termini of tRNAs. A 3'-hydroxy group is left at the tRNA terminus and a 5'-phosphoryl group is left at the trailer molecule.</text>
        <dbReference type="EC" id="3.1.26.11"/>
    </reaction>
</comment>
<feature type="domain" description="PA" evidence="16">
    <location>
        <begin position="132"/>
        <end position="215"/>
    </location>
</feature>
<dbReference type="CDD" id="cd03876">
    <property type="entry name" value="M28_SGAP_like"/>
    <property type="match status" value="1"/>
</dbReference>
<evidence type="ECO:0000256" key="8">
    <source>
        <dbReference type="ARBA" id="ARBA00022722"/>
    </source>
</evidence>
<dbReference type="InterPro" id="IPR047151">
    <property type="entry name" value="RNZ2-like"/>
</dbReference>
<dbReference type="GO" id="GO:0004177">
    <property type="term" value="F:aminopeptidase activity"/>
    <property type="evidence" value="ECO:0007669"/>
    <property type="project" value="UniProtKB-KW"/>
</dbReference>
<accession>A0AAD9W1N2</accession>
<keyword evidence="6 14" id="KW-0645">Protease</keyword>
<dbReference type="PANTHER" id="PTHR12553">
    <property type="entry name" value="ZINC PHOSPHODIESTERASE ELAC PROTEIN 2"/>
    <property type="match status" value="1"/>
</dbReference>
<protein>
    <recommendedName>
        <fullName evidence="14">Peptide hydrolase</fullName>
        <ecNumber evidence="14">3.4.-.-</ecNumber>
    </recommendedName>
</protein>
<keyword evidence="8" id="KW-0540">Nuclease</keyword>
<keyword evidence="12 14" id="KW-0378">Hydrolase</keyword>
<evidence type="ECO:0000256" key="3">
    <source>
        <dbReference type="ARBA" id="ARBA00005957"/>
    </source>
</evidence>
<dbReference type="Pfam" id="PF13691">
    <property type="entry name" value="Lactamase_B_4"/>
    <property type="match status" value="1"/>
</dbReference>
<evidence type="ECO:0000256" key="14">
    <source>
        <dbReference type="RuleBase" id="RU361240"/>
    </source>
</evidence>
<dbReference type="Pfam" id="PF02225">
    <property type="entry name" value="PA"/>
    <property type="match status" value="1"/>
</dbReference>
<dbReference type="GO" id="GO:1990180">
    <property type="term" value="P:mitochondrial tRNA 3'-end processing"/>
    <property type="evidence" value="ECO:0007669"/>
    <property type="project" value="TreeGrafter"/>
</dbReference>
<evidence type="ECO:0000259" key="16">
    <source>
        <dbReference type="Pfam" id="PF02225"/>
    </source>
</evidence>
<dbReference type="PANTHER" id="PTHR12553:SF49">
    <property type="entry name" value="ZINC PHOSPHODIESTERASE ELAC PROTEIN 2"/>
    <property type="match status" value="1"/>
</dbReference>
<feature type="region of interest" description="Disordered" evidence="15">
    <location>
        <begin position="763"/>
        <end position="802"/>
    </location>
</feature>
<organism evidence="20 21">
    <name type="scientific">Phomopsis amygdali</name>
    <name type="common">Fusicoccum amygdali</name>
    <dbReference type="NCBI Taxonomy" id="1214568"/>
    <lineage>
        <taxon>Eukaryota</taxon>
        <taxon>Fungi</taxon>
        <taxon>Dikarya</taxon>
        <taxon>Ascomycota</taxon>
        <taxon>Pezizomycotina</taxon>
        <taxon>Sordariomycetes</taxon>
        <taxon>Sordariomycetidae</taxon>
        <taxon>Diaporthales</taxon>
        <taxon>Diaporthaceae</taxon>
        <taxon>Diaporthe</taxon>
    </lineage>
</organism>
<feature type="domain" description="Peptidase M28" evidence="17">
    <location>
        <begin position="241"/>
        <end position="457"/>
    </location>
</feature>
<dbReference type="InterPro" id="IPR036866">
    <property type="entry name" value="RibonucZ/Hydroxyglut_hydro"/>
</dbReference>
<dbReference type="Proteomes" id="UP001265746">
    <property type="component" value="Unassembled WGS sequence"/>
</dbReference>
<dbReference type="GO" id="GO:0046872">
    <property type="term" value="F:metal ion binding"/>
    <property type="evidence" value="ECO:0007669"/>
    <property type="project" value="UniProtKB-KW"/>
</dbReference>
<dbReference type="Gene3D" id="3.40.630.10">
    <property type="entry name" value="Zn peptidases"/>
    <property type="match status" value="1"/>
</dbReference>
<evidence type="ECO:0000259" key="18">
    <source>
        <dbReference type="Pfam" id="PF12706"/>
    </source>
</evidence>
<dbReference type="Pfam" id="PF04389">
    <property type="entry name" value="Peptidase_M28"/>
    <property type="match status" value="1"/>
</dbReference>
<evidence type="ECO:0000259" key="19">
    <source>
        <dbReference type="Pfam" id="PF13691"/>
    </source>
</evidence>
<evidence type="ECO:0000256" key="7">
    <source>
        <dbReference type="ARBA" id="ARBA00022694"/>
    </source>
</evidence>
<dbReference type="InterPro" id="IPR007484">
    <property type="entry name" value="Peptidase_M28"/>
</dbReference>
<keyword evidence="5" id="KW-0031">Aminopeptidase</keyword>
<evidence type="ECO:0000256" key="9">
    <source>
        <dbReference type="ARBA" id="ARBA00022723"/>
    </source>
</evidence>
<evidence type="ECO:0000259" key="17">
    <source>
        <dbReference type="Pfam" id="PF04389"/>
    </source>
</evidence>
<keyword evidence="7" id="KW-0819">tRNA processing</keyword>
<dbReference type="InterPro" id="IPR003137">
    <property type="entry name" value="PA_domain"/>
</dbReference>
<feature type="domain" description="tRNase Z endonuclease" evidence="19">
    <location>
        <begin position="608"/>
        <end position="670"/>
    </location>
</feature>
<evidence type="ECO:0000256" key="13">
    <source>
        <dbReference type="ARBA" id="ARBA00022833"/>
    </source>
</evidence>
<feature type="region of interest" description="Disordered" evidence="15">
    <location>
        <begin position="477"/>
        <end position="511"/>
    </location>
</feature>
<dbReference type="GO" id="GO:0006508">
    <property type="term" value="P:proteolysis"/>
    <property type="evidence" value="ECO:0007669"/>
    <property type="project" value="UniProtKB-KW"/>
</dbReference>
<reference evidence="20" key="1">
    <citation type="submission" date="2023-06" db="EMBL/GenBank/DDBJ databases">
        <authorList>
            <person name="Noh H."/>
        </authorList>
    </citation>
    <scope>NUCLEOTIDE SEQUENCE</scope>
    <source>
        <strain evidence="20">DUCC20226</strain>
    </source>
</reference>
<dbReference type="SUPFAM" id="SSF56281">
    <property type="entry name" value="Metallo-hydrolase/oxidoreductase"/>
    <property type="match status" value="1"/>
</dbReference>
<evidence type="ECO:0000256" key="15">
    <source>
        <dbReference type="SAM" id="MobiDB-lite"/>
    </source>
</evidence>
<evidence type="ECO:0000313" key="20">
    <source>
        <dbReference type="EMBL" id="KAK2604808.1"/>
    </source>
</evidence>
<dbReference type="InterPro" id="IPR041756">
    <property type="entry name" value="M28_SGAP-like"/>
</dbReference>
<name>A0AAD9W1N2_PHOAM</name>
<comment type="caution">
    <text evidence="20">The sequence shown here is derived from an EMBL/GenBank/DDBJ whole genome shotgun (WGS) entry which is preliminary data.</text>
</comment>
<comment type="similarity">
    <text evidence="4">Belongs to the RNase Z family.</text>
</comment>
<keyword evidence="21" id="KW-1185">Reference proteome</keyword>
<evidence type="ECO:0000256" key="12">
    <source>
        <dbReference type="ARBA" id="ARBA00022801"/>
    </source>
</evidence>
<dbReference type="CDD" id="cd07718">
    <property type="entry name" value="RNaseZ_ELAC1_ELAC2-C-term-like_MBL-fold"/>
    <property type="match status" value="1"/>
</dbReference>
<sequence>MNVLALVSAAILVPAQGSPSPMKRYGTPGNLVDDQALQDAVTIEGLLGHAQDLEDIAYATEGRNRVVASEGHNNTVSYLVEQLEALDGYYNVELDPFQYTLQQGLANFSVNGVAYDSAGLEYSAEISVEGLPLVPVANLGCSAADFPAEVSGAIALISRGTCTFADKSYFAAQSGALAAVIYNNVEGLFASGTLGGENASLVATAAVSREDGLALVASYSNTTLASDLDIVTVYNTIYSNNVIATTANTNSSDILFLGAHSDSVEAGPGINDNGSGSSGILEVAIQLAKGGWSTVPTIRFGWWTAEEEGLLGAESYVAKASAAELARIRLYLNFDMIASPNFKLGIYDGDGSEFGLSGPAGSDLTEALFEDWFESIGQNHSASEFNGRSDYGPFLDVGIPSGGLDTGADDIKTEEDVEKFGGTAGIQADPNYHSAADNVTNLSLEAFEIMGKGIAHAVAFYGANGFAGYPERNSTASLKSRAAAQDKPRQTDLHPRRRKSHATGDVDCLGSAHHLPENTSTLCFNTTASLSTAQQTWRIGLALFGPNVRVLDLPPAYSETLQLKLHGRPHCLLLHRSQGTKSSSVARLENSLDDPRGSFHHPMLSWVQVVCAPTADTPGACVLLHFDNRRYIFGHIAEGSQRVMNQRKVGLSKLDELFLTGPVTWGTTGGLMGMILTIADVVALRLAPNDSAKKQKKKKDQGLSFIPSLKIHAAENIMQLLATARKFIFRKGLPLELHELSHQAAQERAEQRAPDFEDANVRVWSVSVKPEGQPKSQGRKRSHDDMLADGNGQASGQKLDDQQLETNRQIVKSVVDHMFDSDWELDALVETTLHKVKLPAKIFVKGPDGEMTSYKGPMPGDARPVPDIPVFTRTPWPATRITQLPPTSPSKQSLSYIVLEQPRRGKFKVQEALRLGVAKHDFKKLTAGETVKGADGVDVTPEMCVEETIQGRGFAVIDLPDLSYVEPFLARPEWTTESLVKTIDVIYWILGPKVVQDQRIQEFMKSRQQVRHSVFSPDVSPNYVSMESAAGNIIKSHQIDPDRFPLPVYSNQNPGEHSDVFVAARPGAKVQLAPRVIFQDEETLPPMDTVGPARSMDKQVQDLADQARTKLSDPVFLDEIEKTEQDIPNRDAEIIPLGTGSALPSKYRNVSATIVRVPGYGSYLFDCGENTLGQLRRMYGYDGTDEILRDLKVIWISHLHADHHLGTASFIKAWKDATASVQSRLAVASHINMLDWLREYADIEDYGFDRLRLIEIRGYGKAGAKQNSFICNETLAREMGITQIDAVRVDHCFGALACVFTWPSGLKIAYSGDCRPSSEFAELARDCTLLIHESTLDDELRGDALAKKHCTMSEALGVAREMRARRVLLTHFSQRYPKIANSSTGGTGAPVKDQVVLMAFDQMCVKLGDFKKANLFLPALRKLYEEDADDEPPALD</sequence>